<dbReference type="SUPFAM" id="SSF58104">
    <property type="entry name" value="Methyl-accepting chemotaxis protein (MCP) signaling domain"/>
    <property type="match status" value="1"/>
</dbReference>
<dbReference type="InterPro" id="IPR004089">
    <property type="entry name" value="MCPsignal_dom"/>
</dbReference>
<dbReference type="Gene3D" id="1.10.287.950">
    <property type="entry name" value="Methyl-accepting chemotaxis protein"/>
    <property type="match status" value="1"/>
</dbReference>
<evidence type="ECO:0000256" key="1">
    <source>
        <dbReference type="ARBA" id="ARBA00023224"/>
    </source>
</evidence>
<feature type="domain" description="HAMP" evidence="6">
    <location>
        <begin position="113"/>
        <end position="167"/>
    </location>
</feature>
<dbReference type="Gene3D" id="6.10.340.10">
    <property type="match status" value="1"/>
</dbReference>
<dbReference type="Pfam" id="PF00015">
    <property type="entry name" value="MCPsignal"/>
    <property type="match status" value="1"/>
</dbReference>
<evidence type="ECO:0000256" key="3">
    <source>
        <dbReference type="PROSITE-ProRule" id="PRU00284"/>
    </source>
</evidence>
<dbReference type="GO" id="GO:0007165">
    <property type="term" value="P:signal transduction"/>
    <property type="evidence" value="ECO:0007669"/>
    <property type="project" value="UniProtKB-KW"/>
</dbReference>
<feature type="transmembrane region" description="Helical" evidence="4">
    <location>
        <begin position="66"/>
        <end position="87"/>
    </location>
</feature>
<evidence type="ECO:0000313" key="7">
    <source>
        <dbReference type="EMBL" id="VCT86290.1"/>
    </source>
</evidence>
<dbReference type="PROSITE" id="PS50885">
    <property type="entry name" value="HAMP"/>
    <property type="match status" value="1"/>
</dbReference>
<reference evidence="7 8" key="1">
    <citation type="submission" date="2018-06" db="EMBL/GenBank/DDBJ databases">
        <authorList>
            <consortium name="IHU Genomes"/>
        </authorList>
    </citation>
    <scope>NUCLEOTIDE SEQUENCE [LARGE SCALE GENOMIC DNA]</scope>
    <source>
        <strain evidence="7 8">NEC25</strain>
    </source>
</reference>
<evidence type="ECO:0000259" key="6">
    <source>
        <dbReference type="PROSITE" id="PS50885"/>
    </source>
</evidence>
<dbReference type="PANTHER" id="PTHR32089:SF112">
    <property type="entry name" value="LYSOZYME-LIKE PROTEIN-RELATED"/>
    <property type="match status" value="1"/>
</dbReference>
<accession>A0A653AX43</accession>
<organism evidence="7 8">
    <name type="scientific">Clostridium neonatale</name>
    <dbReference type="NCBI Taxonomy" id="137838"/>
    <lineage>
        <taxon>Bacteria</taxon>
        <taxon>Bacillati</taxon>
        <taxon>Bacillota</taxon>
        <taxon>Clostridia</taxon>
        <taxon>Eubacteriales</taxon>
        <taxon>Clostridiaceae</taxon>
        <taxon>Clostridium</taxon>
    </lineage>
</organism>
<evidence type="ECO:0000256" key="4">
    <source>
        <dbReference type="SAM" id="Phobius"/>
    </source>
</evidence>
<protein>
    <submittedName>
        <fullName evidence="7">Methyl-accepting chemotaxis protein McpU</fullName>
    </submittedName>
</protein>
<evidence type="ECO:0000313" key="8">
    <source>
        <dbReference type="Proteomes" id="UP000431451"/>
    </source>
</evidence>
<sequence length="477" mass="52485">MHSGVASTIKNGENLDCWPGYPDYRHIMVGGKGTLIYPPNCDETWGMMCEGDIAEIYDFKGINLKVPATISILTGILFIANGILNKIFPSKEFIFLAISWIIICISSMIISRKLIASPLSKTIDILQDIAEGEGNLTKRVDKISADEIGELSRWFNKFINSQMTMLKRVKKSAKTTKKSVNIVSRITSELKSGMSQIEKTVVNLLENSQEQNDTFQETKNKFSDISASIQEMDSLILEISNVVHDTNESSQKADGVTKIALNSMEELESLIKKTVNSITNLQEHSKHITNVVNVINDISQQTQLLALNASIEAARAGDSGKGFAVVAAEISKLALETESATKSISGVISDVQKQTQSTYEYAGRMNDKVDMSISSVRESIDSFAKVNEDVNIISTAMQSISEITSTQSQDVSDVMNNVSTMADKINESTELSSNQSERSLETVKRILGHINQLKQATEALEYSAENMDEMVGSFKLS</sequence>
<dbReference type="Proteomes" id="UP000431451">
    <property type="component" value="Unassembled WGS sequence"/>
</dbReference>
<proteinExistence type="inferred from homology"/>
<dbReference type="CDD" id="cd06225">
    <property type="entry name" value="HAMP"/>
    <property type="match status" value="1"/>
</dbReference>
<dbReference type="InterPro" id="IPR003660">
    <property type="entry name" value="HAMP_dom"/>
</dbReference>
<dbReference type="Pfam" id="PF00672">
    <property type="entry name" value="HAMP"/>
    <property type="match status" value="1"/>
</dbReference>
<dbReference type="SMART" id="SM00283">
    <property type="entry name" value="MA"/>
    <property type="match status" value="1"/>
</dbReference>
<comment type="similarity">
    <text evidence="2">Belongs to the methyl-accepting chemotaxis (MCP) protein family.</text>
</comment>
<dbReference type="GO" id="GO:0016020">
    <property type="term" value="C:membrane"/>
    <property type="evidence" value="ECO:0007669"/>
    <property type="project" value="InterPro"/>
</dbReference>
<name>A0A653AX43_9CLOT</name>
<keyword evidence="4" id="KW-1133">Transmembrane helix</keyword>
<keyword evidence="4" id="KW-0472">Membrane</keyword>
<evidence type="ECO:0000259" key="5">
    <source>
        <dbReference type="PROSITE" id="PS50111"/>
    </source>
</evidence>
<dbReference type="AlphaFoldDB" id="A0A653AX43"/>
<keyword evidence="4" id="KW-0812">Transmembrane</keyword>
<keyword evidence="1 3" id="KW-0807">Transducer</keyword>
<dbReference type="PROSITE" id="PS50111">
    <property type="entry name" value="CHEMOTAXIS_TRANSDUC_2"/>
    <property type="match status" value="1"/>
</dbReference>
<dbReference type="EMBL" id="UWJD01000003">
    <property type="protein sequence ID" value="VCT86290.1"/>
    <property type="molecule type" value="Genomic_DNA"/>
</dbReference>
<feature type="transmembrane region" description="Helical" evidence="4">
    <location>
        <begin position="93"/>
        <end position="111"/>
    </location>
</feature>
<feature type="domain" description="Methyl-accepting transducer" evidence="5">
    <location>
        <begin position="186"/>
        <end position="422"/>
    </location>
</feature>
<dbReference type="SMART" id="SM00304">
    <property type="entry name" value="HAMP"/>
    <property type="match status" value="1"/>
</dbReference>
<dbReference type="PANTHER" id="PTHR32089">
    <property type="entry name" value="METHYL-ACCEPTING CHEMOTAXIS PROTEIN MCPB"/>
    <property type="match status" value="1"/>
</dbReference>
<gene>
    <name evidence="7" type="primary">mcpU</name>
    <name evidence="7" type="ORF">CNEONATNEC25_03901</name>
</gene>
<evidence type="ECO:0000256" key="2">
    <source>
        <dbReference type="ARBA" id="ARBA00029447"/>
    </source>
</evidence>